<comment type="caution">
    <text evidence="1">The sequence shown here is derived from an EMBL/GenBank/DDBJ whole genome shotgun (WGS) entry which is preliminary data.</text>
</comment>
<evidence type="ECO:0000313" key="1">
    <source>
        <dbReference type="EMBL" id="EKC52512.1"/>
    </source>
</evidence>
<dbReference type="EMBL" id="AJWZ01009013">
    <property type="protein sequence ID" value="EKC52512.1"/>
    <property type="molecule type" value="Genomic_DNA"/>
</dbReference>
<protein>
    <submittedName>
        <fullName evidence="1">Uncharacterized protein</fullName>
    </submittedName>
</protein>
<reference evidence="1" key="1">
    <citation type="journal article" date="2013" name="Environ. Microbiol.">
        <title>Microbiota from the distal guts of lean and obese adolescents exhibit partial functional redundancy besides clear differences in community structure.</title>
        <authorList>
            <person name="Ferrer M."/>
            <person name="Ruiz A."/>
            <person name="Lanza F."/>
            <person name="Haange S.B."/>
            <person name="Oberbach A."/>
            <person name="Till H."/>
            <person name="Bargiela R."/>
            <person name="Campoy C."/>
            <person name="Segura M.T."/>
            <person name="Richter M."/>
            <person name="von Bergen M."/>
            <person name="Seifert J."/>
            <person name="Suarez A."/>
        </authorList>
    </citation>
    <scope>NUCLEOTIDE SEQUENCE</scope>
</reference>
<sequence>MSFMHILRLQNKKFLSQNKSYALGKKTRAKEFDGYSGSSEIEKKDIHYNWDIGQFFVSGFTDKVKESDGNVVFLKNVGDKVTLWFNLKQNINELNGDKDLKITDDTEGYDQYFETERTDFGKGT</sequence>
<dbReference type="AlphaFoldDB" id="K1RVL1"/>
<feature type="non-terminal residue" evidence="1">
    <location>
        <position position="124"/>
    </location>
</feature>
<gene>
    <name evidence="1" type="ORF">OBE_13050</name>
</gene>
<proteinExistence type="predicted"/>
<name>K1RVL1_9ZZZZ</name>
<accession>K1RVL1</accession>
<organism evidence="1">
    <name type="scientific">human gut metagenome</name>
    <dbReference type="NCBI Taxonomy" id="408170"/>
    <lineage>
        <taxon>unclassified sequences</taxon>
        <taxon>metagenomes</taxon>
        <taxon>organismal metagenomes</taxon>
    </lineage>
</organism>